<dbReference type="NCBIfam" id="NF003606">
    <property type="entry name" value="PRK05257.2-1"/>
    <property type="match status" value="1"/>
</dbReference>
<evidence type="ECO:0000256" key="8">
    <source>
        <dbReference type="ARBA" id="ARBA00023002"/>
    </source>
</evidence>
<dbReference type="PANTHER" id="PTHR43104:SF2">
    <property type="entry name" value="L-2-HYDROXYGLUTARATE DEHYDROGENASE, MITOCHONDRIAL"/>
    <property type="match status" value="1"/>
</dbReference>
<comment type="caution">
    <text evidence="10">The sequence shown here is derived from an EMBL/GenBank/DDBJ whole genome shotgun (WGS) entry which is preliminary data.</text>
</comment>
<keyword evidence="8 9" id="KW-0560">Oxidoreductase</keyword>
<dbReference type="GO" id="GO:0006099">
    <property type="term" value="P:tricarboxylic acid cycle"/>
    <property type="evidence" value="ECO:0007669"/>
    <property type="project" value="UniProtKB-UniRule"/>
</dbReference>
<keyword evidence="7 9" id="KW-0274">FAD</keyword>
<sequence>MAKHKKPTQKGPDVILIGAGIMSATLGVLLKELQPDLTIDIYERLDSAAAESSDAWNNAGTGHSAFCELNYTPEKEDGSIDVSKAIKIAESFEQSKQFWAYLIEKDFLHDAPNFIRSIPHMSFVWGEENVNYLQKRFDTLQQNYLFHGMQYSEDPAQLAEWMPLVMEHRDPKQPVAATRMDIGTDVNFGALTRAMFRRLSDMPGVRLYFAHEVRDLWRSKSLGGWKLRLENVTTHQEKEVQTNFLFIGAGGGSLRLLEKSDIPESRGFGGFPVSGQWLKCVNRDIIEQHHAKVYGKASVGAPPMSVPHLDTRMIEGKQELLFGPYAGFSTKFLKSGSYLDLPKSIQLSNMAPMLMAGLHNIPLTRYLIQQVMQSPEDRLAALREYYPDAKMEDWELEIAGQRVQVIKKDEDEGGVLEFGTEVVSAADGSIAALLGASPGASTAVSIMLDLLKRCFPEQSKTEAWQQKLKEMIPSYGQVLAENPELGQELRKHTSDVLGLGTFEYTPNESR</sequence>
<dbReference type="GO" id="GO:0047545">
    <property type="term" value="F:(S)-2-hydroxyglutarate dehydrogenase activity"/>
    <property type="evidence" value="ECO:0007669"/>
    <property type="project" value="TreeGrafter"/>
</dbReference>
<dbReference type="NCBIfam" id="NF003608">
    <property type="entry name" value="PRK05257.2-4"/>
    <property type="match status" value="1"/>
</dbReference>
<dbReference type="EMBL" id="JACWZY010000009">
    <property type="protein sequence ID" value="MBD2701624.1"/>
    <property type="molecule type" value="Genomic_DNA"/>
</dbReference>
<dbReference type="NCBIfam" id="NF003612">
    <property type="entry name" value="PRK05257.3-3"/>
    <property type="match status" value="1"/>
</dbReference>
<dbReference type="NCBIfam" id="NF003614">
    <property type="entry name" value="PRK05257.3-5"/>
    <property type="match status" value="1"/>
</dbReference>
<evidence type="ECO:0000256" key="1">
    <source>
        <dbReference type="ARBA" id="ARBA00001139"/>
    </source>
</evidence>
<evidence type="ECO:0000256" key="3">
    <source>
        <dbReference type="ARBA" id="ARBA00005012"/>
    </source>
</evidence>
<organism evidence="10 11">
    <name type="scientific">Spirosoma profusum</name>
    <dbReference type="NCBI Taxonomy" id="2771354"/>
    <lineage>
        <taxon>Bacteria</taxon>
        <taxon>Pseudomonadati</taxon>
        <taxon>Bacteroidota</taxon>
        <taxon>Cytophagia</taxon>
        <taxon>Cytophagales</taxon>
        <taxon>Cytophagaceae</taxon>
        <taxon>Spirosoma</taxon>
    </lineage>
</organism>
<dbReference type="NCBIfam" id="NF009875">
    <property type="entry name" value="PRK13339.1"/>
    <property type="match status" value="1"/>
</dbReference>
<name>A0A927AND4_9BACT</name>
<proteinExistence type="inferred from homology"/>
<dbReference type="NCBIfam" id="NF003604">
    <property type="entry name" value="PRK05257.1-3"/>
    <property type="match status" value="1"/>
</dbReference>
<dbReference type="Pfam" id="PF06039">
    <property type="entry name" value="Mqo"/>
    <property type="match status" value="1"/>
</dbReference>
<dbReference type="AlphaFoldDB" id="A0A927AND4"/>
<comment type="cofactor">
    <cofactor evidence="2 9">
        <name>FAD</name>
        <dbReference type="ChEBI" id="CHEBI:57692"/>
    </cofactor>
</comment>
<dbReference type="NCBIfam" id="NF003605">
    <property type="entry name" value="PRK05257.1-4"/>
    <property type="match status" value="1"/>
</dbReference>
<dbReference type="NCBIfam" id="NF003609">
    <property type="entry name" value="PRK05257.2-5"/>
    <property type="match status" value="1"/>
</dbReference>
<evidence type="ECO:0000256" key="5">
    <source>
        <dbReference type="ARBA" id="ARBA00022532"/>
    </source>
</evidence>
<dbReference type="EC" id="1.1.5.4" evidence="9"/>
<comment type="pathway">
    <text evidence="3 9">Carbohydrate metabolism; tricarboxylic acid cycle; oxaloacetate from (S)-malate (quinone route): step 1/1.</text>
</comment>
<protein>
    <recommendedName>
        <fullName evidence="9">Probable malate:quinone oxidoreductase</fullName>
        <ecNumber evidence="9">1.1.5.4</ecNumber>
    </recommendedName>
    <alternativeName>
        <fullName evidence="9">MQO</fullName>
    </alternativeName>
    <alternativeName>
        <fullName evidence="9">Malate dehydrogenase [quinone]</fullName>
    </alternativeName>
</protein>
<evidence type="ECO:0000313" key="11">
    <source>
        <dbReference type="Proteomes" id="UP000598820"/>
    </source>
</evidence>
<dbReference type="HAMAP" id="MF_00212">
    <property type="entry name" value="MQO"/>
    <property type="match status" value="1"/>
</dbReference>
<comment type="catalytic activity">
    <reaction evidence="1 9">
        <text>(S)-malate + a quinone = a quinol + oxaloacetate</text>
        <dbReference type="Rhea" id="RHEA:46012"/>
        <dbReference type="ChEBI" id="CHEBI:15589"/>
        <dbReference type="ChEBI" id="CHEBI:16452"/>
        <dbReference type="ChEBI" id="CHEBI:24646"/>
        <dbReference type="ChEBI" id="CHEBI:132124"/>
        <dbReference type="EC" id="1.1.5.4"/>
    </reaction>
</comment>
<dbReference type="PANTHER" id="PTHR43104">
    <property type="entry name" value="L-2-HYDROXYGLUTARATE DEHYDROGENASE, MITOCHONDRIAL"/>
    <property type="match status" value="1"/>
</dbReference>
<evidence type="ECO:0000256" key="4">
    <source>
        <dbReference type="ARBA" id="ARBA00006389"/>
    </source>
</evidence>
<evidence type="ECO:0000256" key="7">
    <source>
        <dbReference type="ARBA" id="ARBA00022827"/>
    </source>
</evidence>
<reference evidence="10" key="1">
    <citation type="submission" date="2020-09" db="EMBL/GenBank/DDBJ databases">
        <authorList>
            <person name="Kim M.K."/>
        </authorList>
    </citation>
    <scope>NUCLEOTIDE SEQUENCE</scope>
    <source>
        <strain evidence="10">BT702</strain>
    </source>
</reference>
<comment type="similarity">
    <text evidence="4 9">Belongs to the MQO family.</text>
</comment>
<evidence type="ECO:0000256" key="9">
    <source>
        <dbReference type="HAMAP-Rule" id="MF_00212"/>
    </source>
</evidence>
<accession>A0A927AND4</accession>
<dbReference type="Proteomes" id="UP000598820">
    <property type="component" value="Unassembled WGS sequence"/>
</dbReference>
<dbReference type="NCBIfam" id="NF003603">
    <property type="entry name" value="PRK05257.1-1"/>
    <property type="match status" value="1"/>
</dbReference>
<dbReference type="NCBIfam" id="NF003613">
    <property type="entry name" value="PRK05257.3-4"/>
    <property type="match status" value="1"/>
</dbReference>
<dbReference type="RefSeq" id="WP_190887473.1">
    <property type="nucleotide sequence ID" value="NZ_JACWZY010000009.1"/>
</dbReference>
<evidence type="ECO:0000313" key="10">
    <source>
        <dbReference type="EMBL" id="MBD2701624.1"/>
    </source>
</evidence>
<evidence type="ECO:0000256" key="2">
    <source>
        <dbReference type="ARBA" id="ARBA00001974"/>
    </source>
</evidence>
<keyword evidence="6 9" id="KW-0285">Flavoprotein</keyword>
<gene>
    <name evidence="9" type="primary">mqo</name>
    <name evidence="10" type="ORF">IC229_13315</name>
</gene>
<dbReference type="InterPro" id="IPR006231">
    <property type="entry name" value="MQO"/>
</dbReference>
<evidence type="ECO:0000256" key="6">
    <source>
        <dbReference type="ARBA" id="ARBA00022630"/>
    </source>
</evidence>
<dbReference type="InterPro" id="IPR036188">
    <property type="entry name" value="FAD/NAD-bd_sf"/>
</dbReference>
<dbReference type="GO" id="GO:0008924">
    <property type="term" value="F:L-malate dehydrogenase (quinone) activity"/>
    <property type="evidence" value="ECO:0007669"/>
    <property type="project" value="UniProtKB-UniRule"/>
</dbReference>
<dbReference type="NCBIfam" id="TIGR01320">
    <property type="entry name" value="mal_quin_oxido"/>
    <property type="match status" value="1"/>
</dbReference>
<keyword evidence="11" id="KW-1185">Reference proteome</keyword>
<keyword evidence="5 9" id="KW-0816">Tricarboxylic acid cycle</keyword>
<dbReference type="SUPFAM" id="SSF51905">
    <property type="entry name" value="FAD/NAD(P)-binding domain"/>
    <property type="match status" value="1"/>
</dbReference>
<dbReference type="NCBIfam" id="NF003611">
    <property type="entry name" value="PRK05257.3-2"/>
    <property type="match status" value="1"/>
</dbReference>